<dbReference type="EMBL" id="BRYA01000194">
    <property type="protein sequence ID" value="GMI43544.1"/>
    <property type="molecule type" value="Genomic_DNA"/>
</dbReference>
<keyword evidence="3" id="KW-1185">Reference proteome</keyword>
<feature type="compositionally biased region" description="Basic residues" evidence="1">
    <location>
        <begin position="164"/>
        <end position="176"/>
    </location>
</feature>
<feature type="compositionally biased region" description="Basic residues" evidence="1">
    <location>
        <begin position="136"/>
        <end position="149"/>
    </location>
</feature>
<evidence type="ECO:0000313" key="3">
    <source>
        <dbReference type="Proteomes" id="UP001165065"/>
    </source>
</evidence>
<dbReference type="AlphaFoldDB" id="A0A9W7LA66"/>
<evidence type="ECO:0000256" key="1">
    <source>
        <dbReference type="SAM" id="MobiDB-lite"/>
    </source>
</evidence>
<name>A0A9W7LA66_9STRA</name>
<feature type="compositionally biased region" description="Basic and acidic residues" evidence="1">
    <location>
        <begin position="150"/>
        <end position="163"/>
    </location>
</feature>
<feature type="region of interest" description="Disordered" evidence="1">
    <location>
        <begin position="113"/>
        <end position="187"/>
    </location>
</feature>
<gene>
    <name evidence="2" type="ORF">TrCOL_g507</name>
</gene>
<sequence>MTEVKIESIDGSTSWLDGVPLYIGSSATNNANRTLLLELDKTSKAAFDLKFSTAGAIGRFSASPSLTSIDLRGQPHTINIMNSGTFAAIKVNSKENKVELQWMTDQYGTLKATNEKKRGRDDEWDVSDDEDEGKGKSPKKKKKEKKKEKKNTPMKKEKKEKKNTPAKKGKITKGKAKKVEEDEEEWE</sequence>
<comment type="caution">
    <text evidence="2">The sequence shown here is derived from an EMBL/GenBank/DDBJ whole genome shotgun (WGS) entry which is preliminary data.</text>
</comment>
<evidence type="ECO:0000313" key="2">
    <source>
        <dbReference type="EMBL" id="GMI43544.1"/>
    </source>
</evidence>
<reference evidence="3" key="1">
    <citation type="journal article" date="2023" name="Commun. Biol.">
        <title>Genome analysis of Parmales, the sister group of diatoms, reveals the evolutionary specialization of diatoms from phago-mixotrophs to photoautotrophs.</title>
        <authorList>
            <person name="Ban H."/>
            <person name="Sato S."/>
            <person name="Yoshikawa S."/>
            <person name="Yamada K."/>
            <person name="Nakamura Y."/>
            <person name="Ichinomiya M."/>
            <person name="Sato N."/>
            <person name="Blanc-Mathieu R."/>
            <person name="Endo H."/>
            <person name="Kuwata A."/>
            <person name="Ogata H."/>
        </authorList>
    </citation>
    <scope>NUCLEOTIDE SEQUENCE [LARGE SCALE GENOMIC DNA]</scope>
</reference>
<accession>A0A9W7LA66</accession>
<organism evidence="2 3">
    <name type="scientific">Triparma columacea</name>
    <dbReference type="NCBI Taxonomy" id="722753"/>
    <lineage>
        <taxon>Eukaryota</taxon>
        <taxon>Sar</taxon>
        <taxon>Stramenopiles</taxon>
        <taxon>Ochrophyta</taxon>
        <taxon>Bolidophyceae</taxon>
        <taxon>Parmales</taxon>
        <taxon>Triparmaceae</taxon>
        <taxon>Triparma</taxon>
    </lineage>
</organism>
<feature type="compositionally biased region" description="Acidic residues" evidence="1">
    <location>
        <begin position="122"/>
        <end position="132"/>
    </location>
</feature>
<protein>
    <submittedName>
        <fullName evidence="2">Uncharacterized protein</fullName>
    </submittedName>
</protein>
<proteinExistence type="predicted"/>
<dbReference type="Proteomes" id="UP001165065">
    <property type="component" value="Unassembled WGS sequence"/>
</dbReference>
<dbReference type="OrthoDB" id="201612at2759"/>